<dbReference type="SUPFAM" id="SSF51366">
    <property type="entry name" value="Ribulose-phoshate binding barrel"/>
    <property type="match status" value="1"/>
</dbReference>
<dbReference type="Proteomes" id="UP000198935">
    <property type="component" value="Unassembled WGS sequence"/>
</dbReference>
<feature type="active site" description="Proton donor" evidence="12">
    <location>
        <position position="131"/>
    </location>
</feature>
<keyword evidence="8 12" id="KW-0028">Amino-acid biosynthesis</keyword>
<comment type="catalytic activity">
    <reaction evidence="1 12 14">
        <text>1-(5-phospho-beta-D-ribosyl)-5-[(5-phospho-beta-D-ribosylamino)methylideneamino]imidazole-4-carboxamide = 5-[(5-phospho-1-deoxy-D-ribulos-1-ylimino)methylamino]-1-(5-phospho-beta-D-ribosyl)imidazole-4-carboxamide</text>
        <dbReference type="Rhea" id="RHEA:15469"/>
        <dbReference type="ChEBI" id="CHEBI:58435"/>
        <dbReference type="ChEBI" id="CHEBI:58525"/>
        <dbReference type="EC" id="5.3.1.16"/>
    </reaction>
</comment>
<evidence type="ECO:0000256" key="10">
    <source>
        <dbReference type="ARBA" id="ARBA00023235"/>
    </source>
</evidence>
<protein>
    <recommendedName>
        <fullName evidence="6 12">1-(5-phosphoribosyl)-5-[(5-phosphoribosylamino)methylideneamino] imidazole-4-carboxamide isomerase</fullName>
        <ecNumber evidence="5 12">5.3.1.16</ecNumber>
    </recommendedName>
    <alternativeName>
        <fullName evidence="11 12">Phosphoribosylformimino-5-aminoimidazole carboxamide ribotide isomerase</fullName>
    </alternativeName>
</protein>
<comment type="similarity">
    <text evidence="4 12 13">Belongs to the HisA/HisF family.</text>
</comment>
<dbReference type="UniPathway" id="UPA00031">
    <property type="reaction ID" value="UER00009"/>
</dbReference>
<dbReference type="HAMAP" id="MF_01014">
    <property type="entry name" value="HisA"/>
    <property type="match status" value="1"/>
</dbReference>
<proteinExistence type="inferred from homology"/>
<dbReference type="EC" id="5.3.1.16" evidence="5 12"/>
<dbReference type="InterPro" id="IPR006062">
    <property type="entry name" value="His_biosynth"/>
</dbReference>
<evidence type="ECO:0000256" key="14">
    <source>
        <dbReference type="RuleBase" id="RU003658"/>
    </source>
</evidence>
<evidence type="ECO:0000256" key="11">
    <source>
        <dbReference type="ARBA" id="ARBA00030547"/>
    </source>
</evidence>
<dbReference type="AlphaFoldDB" id="A0A1H3SAU2"/>
<dbReference type="Gene3D" id="3.20.20.70">
    <property type="entry name" value="Aldolase class I"/>
    <property type="match status" value="1"/>
</dbReference>
<dbReference type="EMBL" id="FNPI01000010">
    <property type="protein sequence ID" value="SDZ34641.1"/>
    <property type="molecule type" value="Genomic_DNA"/>
</dbReference>
<dbReference type="GO" id="GO:0000105">
    <property type="term" value="P:L-histidine biosynthetic process"/>
    <property type="evidence" value="ECO:0007669"/>
    <property type="project" value="UniProtKB-UniRule"/>
</dbReference>
<evidence type="ECO:0000256" key="3">
    <source>
        <dbReference type="ARBA" id="ARBA00005133"/>
    </source>
</evidence>
<evidence type="ECO:0000256" key="9">
    <source>
        <dbReference type="ARBA" id="ARBA00023102"/>
    </source>
</evidence>
<evidence type="ECO:0000256" key="12">
    <source>
        <dbReference type="HAMAP-Rule" id="MF_01014"/>
    </source>
</evidence>
<gene>
    <name evidence="12" type="primary">hisA</name>
    <name evidence="15" type="ORF">SAMN05421736_11090</name>
</gene>
<keyword evidence="10 12" id="KW-0413">Isomerase</keyword>
<evidence type="ECO:0000256" key="8">
    <source>
        <dbReference type="ARBA" id="ARBA00022605"/>
    </source>
</evidence>
<dbReference type="InterPro" id="IPR006063">
    <property type="entry name" value="HisA_bact_arch"/>
</dbReference>
<keyword evidence="16" id="KW-1185">Reference proteome</keyword>
<sequence>MFTLYPAIDIRGGKCVRLIQGDYNKETVYGESPLDMAESFVNQGADWVHLVDLDGAKQGYPVNRDIILQAAAQLSAQVQVGGGIRTKEAVERYLTNGVARVILGSSAIADPKFVKDMLRAYGGRRIAVGIDARDGYVATHGWLQTSSVKAEELALELVDHGAEIFIMTDISRDGMLAGPNVEAIAALGRVTGKEVIASGGVSNLTDVRQLHARVNDGIAGAIIGKAIYTGRISLQEALLEVNGNAD</sequence>
<reference evidence="16" key="1">
    <citation type="submission" date="2016-10" db="EMBL/GenBank/DDBJ databases">
        <authorList>
            <person name="Varghese N."/>
            <person name="Submissions S."/>
        </authorList>
    </citation>
    <scope>NUCLEOTIDE SEQUENCE [LARGE SCALE GENOMIC DNA]</scope>
    <source>
        <strain evidence="16">SP</strain>
    </source>
</reference>
<comment type="subcellular location">
    <subcellularLocation>
        <location evidence="2 12 14">Cytoplasm</location>
    </subcellularLocation>
</comment>
<dbReference type="NCBIfam" id="TIGR00007">
    <property type="entry name" value="1-(5-phosphoribosyl)-5-[(5-phosphoribosylamino)methylideneamino]imidazole-4-carboxamide isomerase"/>
    <property type="match status" value="1"/>
</dbReference>
<dbReference type="InterPro" id="IPR044524">
    <property type="entry name" value="Isoase_HisA-like"/>
</dbReference>
<keyword evidence="9 12" id="KW-0368">Histidine biosynthesis</keyword>
<evidence type="ECO:0000256" key="13">
    <source>
        <dbReference type="RuleBase" id="RU003657"/>
    </source>
</evidence>
<evidence type="ECO:0000256" key="5">
    <source>
        <dbReference type="ARBA" id="ARBA00012550"/>
    </source>
</evidence>
<evidence type="ECO:0000256" key="2">
    <source>
        <dbReference type="ARBA" id="ARBA00004496"/>
    </source>
</evidence>
<dbReference type="OrthoDB" id="9807749at2"/>
<dbReference type="Pfam" id="PF00977">
    <property type="entry name" value="His_biosynth"/>
    <property type="match status" value="1"/>
</dbReference>
<dbReference type="PANTHER" id="PTHR43090">
    <property type="entry name" value="1-(5-PHOSPHORIBOSYL)-5-[(5-PHOSPHORIBOSYLAMINO)METHYLIDENEAMINO] IMIDAZOLE-4-CARBOXAMIDE ISOMERASE"/>
    <property type="match status" value="1"/>
</dbReference>
<evidence type="ECO:0000256" key="6">
    <source>
        <dbReference type="ARBA" id="ARBA00018464"/>
    </source>
</evidence>
<keyword evidence="7 12" id="KW-0963">Cytoplasm</keyword>
<dbReference type="GO" id="GO:0003949">
    <property type="term" value="F:1-(5-phosphoribosyl)-5-[(5-phosphoribosylamino)methylideneamino]imidazole-4-carboxamide isomerase activity"/>
    <property type="evidence" value="ECO:0007669"/>
    <property type="project" value="UniProtKB-UniRule"/>
</dbReference>
<dbReference type="InterPro" id="IPR011060">
    <property type="entry name" value="RibuloseP-bd_barrel"/>
</dbReference>
<name>A0A1H3SAU2_9BACI</name>
<dbReference type="GO" id="GO:0005737">
    <property type="term" value="C:cytoplasm"/>
    <property type="evidence" value="ECO:0007669"/>
    <property type="project" value="UniProtKB-SubCell"/>
</dbReference>
<dbReference type="STRING" id="1503961.SAMN05421736_11090"/>
<comment type="pathway">
    <text evidence="3 12 14">Amino-acid biosynthesis; L-histidine biosynthesis; L-histidine from 5-phospho-alpha-D-ribose 1-diphosphate: step 4/9.</text>
</comment>
<dbReference type="InterPro" id="IPR013785">
    <property type="entry name" value="Aldolase_TIM"/>
</dbReference>
<accession>A0A1H3SAU2</accession>
<dbReference type="GO" id="GO:0000162">
    <property type="term" value="P:L-tryptophan biosynthetic process"/>
    <property type="evidence" value="ECO:0007669"/>
    <property type="project" value="TreeGrafter"/>
</dbReference>
<organism evidence="15 16">
    <name type="scientific">Evansella caseinilytica</name>
    <dbReference type="NCBI Taxonomy" id="1503961"/>
    <lineage>
        <taxon>Bacteria</taxon>
        <taxon>Bacillati</taxon>
        <taxon>Bacillota</taxon>
        <taxon>Bacilli</taxon>
        <taxon>Bacillales</taxon>
        <taxon>Bacillaceae</taxon>
        <taxon>Evansella</taxon>
    </lineage>
</organism>
<dbReference type="PANTHER" id="PTHR43090:SF2">
    <property type="entry name" value="1-(5-PHOSPHORIBOSYL)-5-[(5-PHOSPHORIBOSYLAMINO)METHYLIDENEAMINO] IMIDAZOLE-4-CARBOXAMIDE ISOMERASE"/>
    <property type="match status" value="1"/>
</dbReference>
<evidence type="ECO:0000313" key="16">
    <source>
        <dbReference type="Proteomes" id="UP000198935"/>
    </source>
</evidence>
<dbReference type="CDD" id="cd04732">
    <property type="entry name" value="HisA"/>
    <property type="match status" value="1"/>
</dbReference>
<evidence type="ECO:0000313" key="15">
    <source>
        <dbReference type="EMBL" id="SDZ34641.1"/>
    </source>
</evidence>
<evidence type="ECO:0000256" key="7">
    <source>
        <dbReference type="ARBA" id="ARBA00022490"/>
    </source>
</evidence>
<evidence type="ECO:0000256" key="1">
    <source>
        <dbReference type="ARBA" id="ARBA00000901"/>
    </source>
</evidence>
<dbReference type="FunFam" id="3.20.20.70:FF:000009">
    <property type="entry name" value="1-(5-phosphoribosyl)-5-[(5-phosphoribosylamino)methylideneamino] imidazole-4-carboxamide isomerase"/>
    <property type="match status" value="1"/>
</dbReference>
<evidence type="ECO:0000256" key="4">
    <source>
        <dbReference type="ARBA" id="ARBA00009667"/>
    </source>
</evidence>
<feature type="active site" description="Proton acceptor" evidence="12">
    <location>
        <position position="9"/>
    </location>
</feature>
<dbReference type="InterPro" id="IPR023016">
    <property type="entry name" value="HisA/PriA"/>
</dbReference>